<dbReference type="InterPro" id="IPR011009">
    <property type="entry name" value="Kinase-like_dom_sf"/>
</dbReference>
<accession>A0AAD6LB73</accession>
<dbReference type="PANTHER" id="PTHR48007:SF53">
    <property type="entry name" value="OS01G0711200 PROTEIN"/>
    <property type="match status" value="1"/>
</dbReference>
<comment type="caution">
    <text evidence="1">The sequence shown here is derived from an EMBL/GenBank/DDBJ whole genome shotgun (WGS) entry which is preliminary data.</text>
</comment>
<dbReference type="PANTHER" id="PTHR48007">
    <property type="entry name" value="LEUCINE-RICH REPEAT RECEPTOR-LIKE PROTEIN KINASE PXC1"/>
    <property type="match status" value="1"/>
</dbReference>
<evidence type="ECO:0000313" key="1">
    <source>
        <dbReference type="EMBL" id="KAJ6957487.1"/>
    </source>
</evidence>
<name>A0AAD6LB73_9ROSI</name>
<sequence length="154" mass="17346">MESEPAKSGDEGKKNEKKKGVSDWVVLLGGNFGSSRDHHHASSISNNAYKATELMSKNQNNVSQRRFTHKCDVYSPRVILLKILTGKMPNGEGETSLVKWARRVARGEWTWERIETIGTVLVVVGCTEWSVVPEPKDEKSQDTAIQRRSCLFAW</sequence>
<dbReference type="AlphaFoldDB" id="A0AAD6LB73"/>
<evidence type="ECO:0000313" key="2">
    <source>
        <dbReference type="Proteomes" id="UP001164929"/>
    </source>
</evidence>
<keyword evidence="2" id="KW-1185">Reference proteome</keyword>
<gene>
    <name evidence="1" type="ORF">NC653_039444</name>
</gene>
<dbReference type="SUPFAM" id="SSF56112">
    <property type="entry name" value="Protein kinase-like (PK-like)"/>
    <property type="match status" value="1"/>
</dbReference>
<reference evidence="1 2" key="1">
    <citation type="journal article" date="2023" name="Mol. Ecol. Resour.">
        <title>Chromosome-level genome assembly of a triploid poplar Populus alba 'Berolinensis'.</title>
        <authorList>
            <person name="Chen S."/>
            <person name="Yu Y."/>
            <person name="Wang X."/>
            <person name="Wang S."/>
            <person name="Zhang T."/>
            <person name="Zhou Y."/>
            <person name="He R."/>
            <person name="Meng N."/>
            <person name="Wang Y."/>
            <person name="Liu W."/>
            <person name="Liu Z."/>
            <person name="Liu J."/>
            <person name="Guo Q."/>
            <person name="Huang H."/>
            <person name="Sederoff R.R."/>
            <person name="Wang G."/>
            <person name="Qu G."/>
            <person name="Chen S."/>
        </authorList>
    </citation>
    <scope>NUCLEOTIDE SEQUENCE [LARGE SCALE GENOMIC DNA]</scope>
    <source>
        <strain evidence="1">SC-2020</strain>
    </source>
</reference>
<dbReference type="EMBL" id="JAQIZT010000018">
    <property type="protein sequence ID" value="KAJ6957487.1"/>
    <property type="molecule type" value="Genomic_DNA"/>
</dbReference>
<dbReference type="Gene3D" id="1.10.510.10">
    <property type="entry name" value="Transferase(Phosphotransferase) domain 1"/>
    <property type="match status" value="1"/>
</dbReference>
<organism evidence="1 2">
    <name type="scientific">Populus alba x Populus x berolinensis</name>
    <dbReference type="NCBI Taxonomy" id="444605"/>
    <lineage>
        <taxon>Eukaryota</taxon>
        <taxon>Viridiplantae</taxon>
        <taxon>Streptophyta</taxon>
        <taxon>Embryophyta</taxon>
        <taxon>Tracheophyta</taxon>
        <taxon>Spermatophyta</taxon>
        <taxon>Magnoliopsida</taxon>
        <taxon>eudicotyledons</taxon>
        <taxon>Gunneridae</taxon>
        <taxon>Pentapetalae</taxon>
        <taxon>rosids</taxon>
        <taxon>fabids</taxon>
        <taxon>Malpighiales</taxon>
        <taxon>Salicaceae</taxon>
        <taxon>Saliceae</taxon>
        <taxon>Populus</taxon>
    </lineage>
</organism>
<proteinExistence type="predicted"/>
<dbReference type="Proteomes" id="UP001164929">
    <property type="component" value="Chromosome 18"/>
</dbReference>
<dbReference type="InterPro" id="IPR046959">
    <property type="entry name" value="PRK1-6/SRF4-like"/>
</dbReference>
<protein>
    <submittedName>
        <fullName evidence="1">Uncharacterized protein</fullName>
    </submittedName>
</protein>